<dbReference type="STRING" id="1798.AWC30_07285"/>
<proteinExistence type="inferred from homology"/>
<keyword evidence="3" id="KW-0456">Lyase</keyword>
<keyword evidence="5" id="KW-1185">Reference proteome</keyword>
<comment type="similarity">
    <text evidence="1">Belongs to the enoyl-CoA hydratase/isomerase family.</text>
</comment>
<gene>
    <name evidence="4" type="ORF">AWC30_07285</name>
</gene>
<evidence type="ECO:0000313" key="4">
    <source>
        <dbReference type="EMBL" id="ORX06194.1"/>
    </source>
</evidence>
<sequence length="231" mass="24346">MTGPVSYRRDDAIAVITLDDGKVNALGPAMQQAIAAALDEADRDDVGAVVIGGNDRVFSGGFDLRVLTSGEVQPALEMLRGGFELAHRVLSYPKPVVMACTGHAIAMGSFLLCCGDHRITAPAHNIQANEVAIGMTLPYAALAVLELRLTRSAYQQAVGLAKTYFGESALAAGWVDEVVLPDQVWARAEEAAREFTALNQPAHAASKLRARAGALDALRSGIDNMAAEFGV</sequence>
<dbReference type="CDD" id="cd06558">
    <property type="entry name" value="crotonase-like"/>
    <property type="match status" value="1"/>
</dbReference>
<evidence type="ECO:0000256" key="2">
    <source>
        <dbReference type="ARBA" id="ARBA00023098"/>
    </source>
</evidence>
<protein>
    <submittedName>
        <fullName evidence="4">Enoyl-CoA hydratase</fullName>
    </submittedName>
</protein>
<dbReference type="SUPFAM" id="SSF52096">
    <property type="entry name" value="ClpP/crotonase"/>
    <property type="match status" value="1"/>
</dbReference>
<name>A0A1X2EM57_9MYCO</name>
<reference evidence="4 5" key="1">
    <citation type="submission" date="2016-01" db="EMBL/GenBank/DDBJ databases">
        <title>The new phylogeny of the genus Mycobacterium.</title>
        <authorList>
            <person name="Tarcisio F."/>
            <person name="Conor M."/>
            <person name="Antonella G."/>
            <person name="Elisabetta G."/>
            <person name="Giulia F.S."/>
            <person name="Sara T."/>
            <person name="Anna F."/>
            <person name="Clotilde B."/>
            <person name="Roberto B."/>
            <person name="Veronica D.S."/>
            <person name="Fabio R."/>
            <person name="Monica P."/>
            <person name="Olivier J."/>
            <person name="Enrico T."/>
            <person name="Nicola S."/>
        </authorList>
    </citation>
    <scope>NUCLEOTIDE SEQUENCE [LARGE SCALE GENOMIC DNA]</scope>
    <source>
        <strain evidence="4 5">DSM 44153</strain>
    </source>
</reference>
<dbReference type="InterPro" id="IPR029045">
    <property type="entry name" value="ClpP/crotonase-like_dom_sf"/>
</dbReference>
<dbReference type="GO" id="GO:0006635">
    <property type="term" value="P:fatty acid beta-oxidation"/>
    <property type="evidence" value="ECO:0007669"/>
    <property type="project" value="TreeGrafter"/>
</dbReference>
<dbReference type="PANTHER" id="PTHR11941:SF169">
    <property type="entry name" value="(7AS)-7A-METHYL-1,5-DIOXO-2,3,5,6,7,7A-HEXAHYDRO-1H-INDENE-CARBOXYL-COA HYDROLASE"/>
    <property type="match status" value="1"/>
</dbReference>
<dbReference type="Gene3D" id="3.90.226.10">
    <property type="entry name" value="2-enoyl-CoA Hydratase, Chain A, domain 1"/>
    <property type="match status" value="1"/>
</dbReference>
<evidence type="ECO:0000256" key="3">
    <source>
        <dbReference type="ARBA" id="ARBA00023239"/>
    </source>
</evidence>
<keyword evidence="2" id="KW-0443">Lipid metabolism</keyword>
<dbReference type="NCBIfam" id="NF004858">
    <property type="entry name" value="PRK06213.1"/>
    <property type="match status" value="1"/>
</dbReference>
<accession>A0A1X2EM57</accession>
<dbReference type="PANTHER" id="PTHR11941">
    <property type="entry name" value="ENOYL-COA HYDRATASE-RELATED"/>
    <property type="match status" value="1"/>
</dbReference>
<dbReference type="OrthoDB" id="8640486at2"/>
<dbReference type="AlphaFoldDB" id="A0A1X2EM57"/>
<dbReference type="Pfam" id="PF00378">
    <property type="entry name" value="ECH_1"/>
    <property type="match status" value="1"/>
</dbReference>
<evidence type="ECO:0000313" key="5">
    <source>
        <dbReference type="Proteomes" id="UP000193090"/>
    </source>
</evidence>
<dbReference type="InterPro" id="IPR001753">
    <property type="entry name" value="Enoyl-CoA_hydra/iso"/>
</dbReference>
<evidence type="ECO:0000256" key="1">
    <source>
        <dbReference type="ARBA" id="ARBA00005254"/>
    </source>
</evidence>
<dbReference type="RefSeq" id="WP_085109471.1">
    <property type="nucleotide sequence ID" value="NZ_JACKSN010000184.1"/>
</dbReference>
<dbReference type="GO" id="GO:0016829">
    <property type="term" value="F:lyase activity"/>
    <property type="evidence" value="ECO:0007669"/>
    <property type="project" value="UniProtKB-KW"/>
</dbReference>
<dbReference type="Proteomes" id="UP000193090">
    <property type="component" value="Unassembled WGS sequence"/>
</dbReference>
<dbReference type="EMBL" id="LQPZ01000016">
    <property type="protein sequence ID" value="ORX06194.1"/>
    <property type="molecule type" value="Genomic_DNA"/>
</dbReference>
<organism evidence="4 5">
    <name type="scientific">Mycolicibacillus trivialis</name>
    <dbReference type="NCBI Taxonomy" id="1798"/>
    <lineage>
        <taxon>Bacteria</taxon>
        <taxon>Bacillati</taxon>
        <taxon>Actinomycetota</taxon>
        <taxon>Actinomycetes</taxon>
        <taxon>Mycobacteriales</taxon>
        <taxon>Mycobacteriaceae</taxon>
        <taxon>Mycolicibacillus</taxon>
    </lineage>
</organism>
<comment type="caution">
    <text evidence="4">The sequence shown here is derived from an EMBL/GenBank/DDBJ whole genome shotgun (WGS) entry which is preliminary data.</text>
</comment>